<evidence type="ECO:0000313" key="2">
    <source>
        <dbReference type="Proteomes" id="UP000789901"/>
    </source>
</evidence>
<proteinExistence type="predicted"/>
<organism evidence="1 2">
    <name type="scientific">Gigaspora margarita</name>
    <dbReference type="NCBI Taxonomy" id="4874"/>
    <lineage>
        <taxon>Eukaryota</taxon>
        <taxon>Fungi</taxon>
        <taxon>Fungi incertae sedis</taxon>
        <taxon>Mucoromycota</taxon>
        <taxon>Glomeromycotina</taxon>
        <taxon>Glomeromycetes</taxon>
        <taxon>Diversisporales</taxon>
        <taxon>Gigasporaceae</taxon>
        <taxon>Gigaspora</taxon>
    </lineage>
</organism>
<sequence>MTKINLGELPSFRKTFKKPSKRALLNIFNNANVASVTWSMLVYKQQNNKFNEIRSFVSLLEDLNKLEKETNSEAKLLKGKILWKL</sequence>
<reference evidence="1 2" key="1">
    <citation type="submission" date="2021-06" db="EMBL/GenBank/DDBJ databases">
        <authorList>
            <person name="Kallberg Y."/>
            <person name="Tangrot J."/>
            <person name="Rosling A."/>
        </authorList>
    </citation>
    <scope>NUCLEOTIDE SEQUENCE [LARGE SCALE GENOMIC DNA]</scope>
    <source>
        <strain evidence="1 2">120-4 pot B 10/14</strain>
    </source>
</reference>
<name>A0ABN7VZR8_GIGMA</name>
<keyword evidence="2" id="KW-1185">Reference proteome</keyword>
<evidence type="ECO:0000313" key="1">
    <source>
        <dbReference type="EMBL" id="CAG8809258.1"/>
    </source>
</evidence>
<protein>
    <submittedName>
        <fullName evidence="1">16277_t:CDS:1</fullName>
    </submittedName>
</protein>
<feature type="non-terminal residue" evidence="1">
    <location>
        <position position="85"/>
    </location>
</feature>
<dbReference type="Proteomes" id="UP000789901">
    <property type="component" value="Unassembled WGS sequence"/>
</dbReference>
<comment type="caution">
    <text evidence="1">The sequence shown here is derived from an EMBL/GenBank/DDBJ whole genome shotgun (WGS) entry which is preliminary data.</text>
</comment>
<accession>A0ABN7VZR8</accession>
<dbReference type="EMBL" id="CAJVQB010026770">
    <property type="protein sequence ID" value="CAG8809258.1"/>
    <property type="molecule type" value="Genomic_DNA"/>
</dbReference>
<gene>
    <name evidence="1" type="ORF">GMARGA_LOCUS24854</name>
</gene>